<organism evidence="1 2">
    <name type="scientific">Pyropia yezoensis</name>
    <name type="common">Susabi-nori</name>
    <name type="synonym">Porphyra yezoensis</name>
    <dbReference type="NCBI Taxonomy" id="2788"/>
    <lineage>
        <taxon>Eukaryota</taxon>
        <taxon>Rhodophyta</taxon>
        <taxon>Bangiophyceae</taxon>
        <taxon>Bangiales</taxon>
        <taxon>Bangiaceae</taxon>
        <taxon>Pyropia</taxon>
    </lineage>
</organism>
<protein>
    <submittedName>
        <fullName evidence="1">Uncharacterized protein</fullName>
    </submittedName>
</protein>
<reference evidence="1" key="1">
    <citation type="submission" date="2019-11" db="EMBL/GenBank/DDBJ databases">
        <title>Nori genome reveals adaptations in red seaweeds to the harsh intertidal environment.</title>
        <authorList>
            <person name="Wang D."/>
            <person name="Mao Y."/>
        </authorList>
    </citation>
    <scope>NUCLEOTIDE SEQUENCE</scope>
    <source>
        <tissue evidence="1">Gametophyte</tissue>
    </source>
</reference>
<comment type="caution">
    <text evidence="1">The sequence shown here is derived from an EMBL/GenBank/DDBJ whole genome shotgun (WGS) entry which is preliminary data.</text>
</comment>
<gene>
    <name evidence="1" type="ORF">I4F81_007081</name>
</gene>
<accession>A0ACC3C351</accession>
<keyword evidence="2" id="KW-1185">Reference proteome</keyword>
<name>A0ACC3C351_PYRYE</name>
<dbReference type="Proteomes" id="UP000798662">
    <property type="component" value="Chromosome 2"/>
</dbReference>
<evidence type="ECO:0000313" key="1">
    <source>
        <dbReference type="EMBL" id="KAK1864535.1"/>
    </source>
</evidence>
<proteinExistence type="predicted"/>
<dbReference type="EMBL" id="CM020619">
    <property type="protein sequence ID" value="KAK1864535.1"/>
    <property type="molecule type" value="Genomic_DNA"/>
</dbReference>
<sequence length="275" mass="28001">MGKWMHALLHGIGLAITRALATSGATVVLTARNSDLGRAAAESLSASVAGKVVFHPLDVTSSSSIAALADAVSSNAFGAGPLDALVCNAGWAAKGSAFTPDIARQSLDVNYKGVRDVSRALLPALRANPGGSQLVVVSSRSGNVGQIAADAPQRARLAATDLGQAELDRLADSFVEAVEAGGDLRGWPRTAYGVSKMAATAQVRLLAREEAAAGSGVVVSACCPGYVNTDMTSGRGHLTVEEGADTPVWLASGGAGTRSGGMWAERKELDFAKGW</sequence>
<evidence type="ECO:0000313" key="2">
    <source>
        <dbReference type="Proteomes" id="UP000798662"/>
    </source>
</evidence>